<name>A0ACB9BK76_CICIN</name>
<dbReference type="Proteomes" id="UP001055811">
    <property type="component" value="Linkage Group LG06"/>
</dbReference>
<keyword evidence="2" id="KW-1185">Reference proteome</keyword>
<evidence type="ECO:0000313" key="1">
    <source>
        <dbReference type="EMBL" id="KAI3722289.1"/>
    </source>
</evidence>
<organism evidence="1 2">
    <name type="scientific">Cichorium intybus</name>
    <name type="common">Chicory</name>
    <dbReference type="NCBI Taxonomy" id="13427"/>
    <lineage>
        <taxon>Eukaryota</taxon>
        <taxon>Viridiplantae</taxon>
        <taxon>Streptophyta</taxon>
        <taxon>Embryophyta</taxon>
        <taxon>Tracheophyta</taxon>
        <taxon>Spermatophyta</taxon>
        <taxon>Magnoliopsida</taxon>
        <taxon>eudicotyledons</taxon>
        <taxon>Gunneridae</taxon>
        <taxon>Pentapetalae</taxon>
        <taxon>asterids</taxon>
        <taxon>campanulids</taxon>
        <taxon>Asterales</taxon>
        <taxon>Asteraceae</taxon>
        <taxon>Cichorioideae</taxon>
        <taxon>Cichorieae</taxon>
        <taxon>Cichoriinae</taxon>
        <taxon>Cichorium</taxon>
    </lineage>
</organism>
<evidence type="ECO:0000313" key="2">
    <source>
        <dbReference type="Proteomes" id="UP001055811"/>
    </source>
</evidence>
<accession>A0ACB9BK76</accession>
<gene>
    <name evidence="1" type="ORF">L2E82_33321</name>
</gene>
<comment type="caution">
    <text evidence="1">The sequence shown here is derived from an EMBL/GenBank/DDBJ whole genome shotgun (WGS) entry which is preliminary data.</text>
</comment>
<protein>
    <submittedName>
        <fullName evidence="1">Uncharacterized protein</fullName>
    </submittedName>
</protein>
<sequence length="108" mass="12347">MVEDNTNSNKLLREDERPMLGEPTKVTQHSGNLPKGNNLDLGKPETLDQVMLRAREIVATWVERGKERQEEQSHKRKIEGLTKKGRRCDDKKQKLEKGVGVIPQIVGY</sequence>
<proteinExistence type="predicted"/>
<reference evidence="2" key="1">
    <citation type="journal article" date="2022" name="Mol. Ecol. Resour.">
        <title>The genomes of chicory, endive, great burdock and yacon provide insights into Asteraceae palaeo-polyploidization history and plant inulin production.</title>
        <authorList>
            <person name="Fan W."/>
            <person name="Wang S."/>
            <person name="Wang H."/>
            <person name="Wang A."/>
            <person name="Jiang F."/>
            <person name="Liu H."/>
            <person name="Zhao H."/>
            <person name="Xu D."/>
            <person name="Zhang Y."/>
        </authorList>
    </citation>
    <scope>NUCLEOTIDE SEQUENCE [LARGE SCALE GENOMIC DNA]</scope>
    <source>
        <strain evidence="2">cv. Punajuju</strain>
    </source>
</reference>
<dbReference type="EMBL" id="CM042014">
    <property type="protein sequence ID" value="KAI3722289.1"/>
    <property type="molecule type" value="Genomic_DNA"/>
</dbReference>
<reference evidence="1 2" key="2">
    <citation type="journal article" date="2022" name="Mol. Ecol. Resour.">
        <title>The genomes of chicory, endive, great burdock and yacon provide insights into Asteraceae paleo-polyploidization history and plant inulin production.</title>
        <authorList>
            <person name="Fan W."/>
            <person name="Wang S."/>
            <person name="Wang H."/>
            <person name="Wang A."/>
            <person name="Jiang F."/>
            <person name="Liu H."/>
            <person name="Zhao H."/>
            <person name="Xu D."/>
            <person name="Zhang Y."/>
        </authorList>
    </citation>
    <scope>NUCLEOTIDE SEQUENCE [LARGE SCALE GENOMIC DNA]</scope>
    <source>
        <strain evidence="2">cv. Punajuju</strain>
        <tissue evidence="1">Leaves</tissue>
    </source>
</reference>